<name>A0A8D0KXV3_STROC</name>
<evidence type="ECO:0000313" key="1">
    <source>
        <dbReference type="Ensembl" id="ENSSOCP00000017713.1"/>
    </source>
</evidence>
<accession>A0A8D0KXV3</accession>
<organism evidence="1 2">
    <name type="scientific">Strix occidentalis caurina</name>
    <name type="common">northern spotted owl</name>
    <dbReference type="NCBI Taxonomy" id="311401"/>
    <lineage>
        <taxon>Eukaryota</taxon>
        <taxon>Metazoa</taxon>
        <taxon>Chordata</taxon>
        <taxon>Craniata</taxon>
        <taxon>Vertebrata</taxon>
        <taxon>Euteleostomi</taxon>
        <taxon>Archelosauria</taxon>
        <taxon>Archosauria</taxon>
        <taxon>Dinosauria</taxon>
        <taxon>Saurischia</taxon>
        <taxon>Theropoda</taxon>
        <taxon>Coelurosauria</taxon>
        <taxon>Aves</taxon>
        <taxon>Neognathae</taxon>
        <taxon>Neoaves</taxon>
        <taxon>Telluraves</taxon>
        <taxon>Strigiformes</taxon>
        <taxon>Strigidae</taxon>
        <taxon>Strix</taxon>
    </lineage>
</organism>
<proteinExistence type="predicted"/>
<evidence type="ECO:0000313" key="2">
    <source>
        <dbReference type="Proteomes" id="UP000694551"/>
    </source>
</evidence>
<protein>
    <submittedName>
        <fullName evidence="1">Uncharacterized protein</fullName>
    </submittedName>
</protein>
<sequence length="82" mass="9232">MASVLILPDTNLLDVKLGHLPPWLAARDFSLCLHGALCRCYDRYYSKITSVGEWGLGGITMELAAWIYKGELMHNQHDSLLQ</sequence>
<dbReference type="AlphaFoldDB" id="A0A8D0KXV3"/>
<dbReference type="Ensembl" id="ENSSOCT00000018163.1">
    <property type="protein sequence ID" value="ENSSOCP00000017713.1"/>
    <property type="gene ID" value="ENSSOCG00000013314.1"/>
</dbReference>
<reference evidence="1" key="2">
    <citation type="submission" date="2025-09" db="UniProtKB">
        <authorList>
            <consortium name="Ensembl"/>
        </authorList>
    </citation>
    <scope>IDENTIFICATION</scope>
</reference>
<dbReference type="Proteomes" id="UP000694551">
    <property type="component" value="Unplaced"/>
</dbReference>
<keyword evidence="2" id="KW-1185">Reference proteome</keyword>
<reference evidence="1" key="1">
    <citation type="submission" date="2025-08" db="UniProtKB">
        <authorList>
            <consortium name="Ensembl"/>
        </authorList>
    </citation>
    <scope>IDENTIFICATION</scope>
</reference>